<evidence type="ECO:0000313" key="1">
    <source>
        <dbReference type="EMBL" id="QJA55181.1"/>
    </source>
</evidence>
<dbReference type="EMBL" id="MT144575">
    <property type="protein sequence ID" value="QJA55181.1"/>
    <property type="molecule type" value="Genomic_DNA"/>
</dbReference>
<name>A0A6H2A6B8_9ZZZZ</name>
<accession>A0A6H2A6B8</accession>
<dbReference type="AlphaFoldDB" id="A0A6H2A6B8"/>
<organism evidence="1">
    <name type="scientific">viral metagenome</name>
    <dbReference type="NCBI Taxonomy" id="1070528"/>
    <lineage>
        <taxon>unclassified sequences</taxon>
        <taxon>metagenomes</taxon>
        <taxon>organismal metagenomes</taxon>
    </lineage>
</organism>
<protein>
    <submittedName>
        <fullName evidence="1">Uncharacterized protein</fullName>
    </submittedName>
</protein>
<reference evidence="1" key="1">
    <citation type="submission" date="2020-03" db="EMBL/GenBank/DDBJ databases">
        <title>The deep terrestrial virosphere.</title>
        <authorList>
            <person name="Holmfeldt K."/>
            <person name="Nilsson E."/>
            <person name="Simone D."/>
            <person name="Lopez-Fernandez M."/>
            <person name="Wu X."/>
            <person name="de Brujin I."/>
            <person name="Lundin D."/>
            <person name="Andersson A."/>
            <person name="Bertilsson S."/>
            <person name="Dopson M."/>
        </authorList>
    </citation>
    <scope>NUCLEOTIDE SEQUENCE</scope>
    <source>
        <strain evidence="1">TM448A07654</strain>
    </source>
</reference>
<sequence>MSNSFDWLFDLQTNFRSEPYLATLKEDKFFGSIEINFEAGIPKTVNFKRHIKSEAN</sequence>
<proteinExistence type="predicted"/>
<gene>
    <name evidence="1" type="ORF">TM448A07654_0003</name>
</gene>